<sequence length="350" mass="40657">MALDQIWKQQFALVTYGNEYLSQNLSLHLWAKHSIFNQHIFTFRDLTTQHLLAQHFQVWLEGLKKQGVTRLSLHNSSLLLDEKNPNPNVELLPYPHFIVTHYANKKTAWICGKELAEWYTSDNDFEAPALQKTDFRIETMWRFDLNATHIKRVEADLQQPNWEDIQVYTDNELFDHPLAKGFTEPANRDLSYYGYQIKQAFDSEQPKLSIDLPLLPDDYHADYANETLHRLDALAQYVQAKIKHPYNDNGEALTQETLLSLKHFHQKLEDLTAKFITKVANHYKNARIRNVEMSSPLDSDLPQNNSAKRFFNSKSDMSAPDPVKHSNKGSVFTLILITVIICICAYYFGL</sequence>
<reference evidence="2 3" key="1">
    <citation type="submission" date="2020-03" db="EMBL/GenBank/DDBJ databases">
        <authorList>
            <person name="Zhu W."/>
        </authorList>
    </citation>
    <scope>NUCLEOTIDE SEQUENCE [LARGE SCALE GENOMIC DNA]</scope>
    <source>
        <strain evidence="2 3">323-1</strain>
    </source>
</reference>
<gene>
    <name evidence="2" type="ORF">G8E00_03290</name>
</gene>
<dbReference type="KEGG" id="asha:G8E00_03290"/>
<feature type="transmembrane region" description="Helical" evidence="1">
    <location>
        <begin position="331"/>
        <end position="349"/>
    </location>
</feature>
<evidence type="ECO:0000256" key="1">
    <source>
        <dbReference type="SAM" id="Phobius"/>
    </source>
</evidence>
<evidence type="ECO:0000313" key="3">
    <source>
        <dbReference type="Proteomes" id="UP000502297"/>
    </source>
</evidence>
<protein>
    <submittedName>
        <fullName evidence="2">Uncharacterized protein</fullName>
    </submittedName>
</protein>
<dbReference type="Proteomes" id="UP000502297">
    <property type="component" value="Chromosome"/>
</dbReference>
<name>A0A6G8RTM4_9GAMM</name>
<dbReference type="RefSeq" id="WP_166221946.1">
    <property type="nucleotide sequence ID" value="NZ_CP049801.1"/>
</dbReference>
<keyword evidence="1" id="KW-0472">Membrane</keyword>
<dbReference type="AlphaFoldDB" id="A0A6G8RTM4"/>
<evidence type="ECO:0000313" key="2">
    <source>
        <dbReference type="EMBL" id="QIO05063.1"/>
    </source>
</evidence>
<keyword evidence="1" id="KW-1133">Transmembrane helix</keyword>
<keyword evidence="1" id="KW-0812">Transmembrane</keyword>
<dbReference type="EMBL" id="CP049801">
    <property type="protein sequence ID" value="QIO05063.1"/>
    <property type="molecule type" value="Genomic_DNA"/>
</dbReference>
<accession>A0A6G8RTM4</accession>
<proteinExistence type="predicted"/>
<organism evidence="2 3">
    <name type="scientific">Acinetobacter shaoyimingii</name>
    <dbReference type="NCBI Taxonomy" id="2715164"/>
    <lineage>
        <taxon>Bacteria</taxon>
        <taxon>Pseudomonadati</taxon>
        <taxon>Pseudomonadota</taxon>
        <taxon>Gammaproteobacteria</taxon>
        <taxon>Moraxellales</taxon>
        <taxon>Moraxellaceae</taxon>
        <taxon>Acinetobacter</taxon>
    </lineage>
</organism>
<keyword evidence="3" id="KW-1185">Reference proteome</keyword>